<dbReference type="Gene3D" id="3.20.20.60">
    <property type="entry name" value="Phosphoenolpyruvate-binding domains"/>
    <property type="match status" value="1"/>
</dbReference>
<dbReference type="PANTHER" id="PTHR42905:SF5">
    <property type="entry name" value="CARBOXYVINYL-CARBOXYPHOSPHONATE PHOSPHORYLMUTASE, CHLOROPLASTIC"/>
    <property type="match status" value="1"/>
</dbReference>
<dbReference type="RefSeq" id="XP_067919978.1">
    <property type="nucleotide sequence ID" value="XM_068068045.1"/>
</dbReference>
<dbReference type="GeneID" id="94431256"/>
<keyword evidence="2" id="KW-1185">Reference proteome</keyword>
<reference evidence="1 2" key="1">
    <citation type="journal article" date="2017" name="Int. J. Parasitol.">
        <title>The genome of the protozoan parasite Cystoisospora suis and a reverse vaccinology approach to identify vaccine candidates.</title>
        <authorList>
            <person name="Palmieri N."/>
            <person name="Shrestha A."/>
            <person name="Ruttkowski B."/>
            <person name="Beck T."/>
            <person name="Vogl C."/>
            <person name="Tomley F."/>
            <person name="Blake D.P."/>
            <person name="Joachim A."/>
        </authorList>
    </citation>
    <scope>NUCLEOTIDE SEQUENCE [LARGE SCALE GENOMIC DNA]</scope>
    <source>
        <strain evidence="1 2">Wien I</strain>
    </source>
</reference>
<gene>
    <name evidence="1" type="ORF">CSUI_007902</name>
</gene>
<dbReference type="GO" id="GO:0016833">
    <property type="term" value="F:oxo-acid-lyase activity"/>
    <property type="evidence" value="ECO:0007669"/>
    <property type="project" value="UniProtKB-ARBA"/>
</dbReference>
<dbReference type="EMBL" id="MIGC01004270">
    <property type="protein sequence ID" value="PHJ18270.1"/>
    <property type="molecule type" value="Genomic_DNA"/>
</dbReference>
<dbReference type="Proteomes" id="UP000221165">
    <property type="component" value="Unassembled WGS sequence"/>
</dbReference>
<accession>A0A2C6KBT2</accession>
<sequence length="320" mass="34517">MLSPSAQSSLLQHAGLRLRQLMQAKCVMLPGAPNGIAARLATEIGYEGLYISGAALSALHGLPDIGFLGLDDFTKAISQVSSVTSLPVLADADTGFGGPEMVRRTVFQYNQAGAAGLHIEDQVFPKKCGHLDGKKLISIDDMEEKIKAAVDASKTCSDGNFLVCARTDARSVEGMDGAVERAVRYVNAGADMIFPEGLQNETEFSAFAQAMAVLPGKAPFGGPYLLANMTEFGKTPLLNLTAFESLGYHCVIYPVSTVRIAMKAMKDMLLDLKKTGSVENSLKSMYTRQELYDTLQYKPNELWSYPSPSKATKDQDDPPM</sequence>
<protein>
    <submittedName>
        <fullName evidence="1">Carboxyvinyl-carboxyphosphonate phosphorylmutase</fullName>
    </submittedName>
</protein>
<dbReference type="AlphaFoldDB" id="A0A2C6KBT2"/>
<dbReference type="Pfam" id="PF13714">
    <property type="entry name" value="PEP_mutase"/>
    <property type="match status" value="1"/>
</dbReference>
<evidence type="ECO:0000313" key="1">
    <source>
        <dbReference type="EMBL" id="PHJ18270.1"/>
    </source>
</evidence>
<organism evidence="1 2">
    <name type="scientific">Cystoisospora suis</name>
    <dbReference type="NCBI Taxonomy" id="483139"/>
    <lineage>
        <taxon>Eukaryota</taxon>
        <taxon>Sar</taxon>
        <taxon>Alveolata</taxon>
        <taxon>Apicomplexa</taxon>
        <taxon>Conoidasida</taxon>
        <taxon>Coccidia</taxon>
        <taxon>Eucoccidiorida</taxon>
        <taxon>Eimeriorina</taxon>
        <taxon>Sarcocystidae</taxon>
        <taxon>Cystoisospora</taxon>
    </lineage>
</organism>
<dbReference type="PROSITE" id="PS00161">
    <property type="entry name" value="ISOCITRATE_LYASE"/>
    <property type="match status" value="1"/>
</dbReference>
<dbReference type="VEuPathDB" id="ToxoDB:CSUI_007902"/>
<dbReference type="SUPFAM" id="SSF51621">
    <property type="entry name" value="Phosphoenolpyruvate/pyruvate domain"/>
    <property type="match status" value="1"/>
</dbReference>
<comment type="caution">
    <text evidence="1">The sequence shown here is derived from an EMBL/GenBank/DDBJ whole genome shotgun (WGS) entry which is preliminary data.</text>
</comment>
<dbReference type="PANTHER" id="PTHR42905">
    <property type="entry name" value="PHOSPHOENOLPYRUVATE CARBOXYLASE"/>
    <property type="match status" value="1"/>
</dbReference>
<dbReference type="InterPro" id="IPR039556">
    <property type="entry name" value="ICL/PEPM"/>
</dbReference>
<proteinExistence type="predicted"/>
<dbReference type="InterPro" id="IPR015813">
    <property type="entry name" value="Pyrv/PenolPyrv_kinase-like_dom"/>
</dbReference>
<dbReference type="OrthoDB" id="429143at2759"/>
<dbReference type="CDD" id="cd00377">
    <property type="entry name" value="ICL_PEPM"/>
    <property type="match status" value="1"/>
</dbReference>
<dbReference type="InterPro" id="IPR040442">
    <property type="entry name" value="Pyrv_kinase-like_dom_sf"/>
</dbReference>
<dbReference type="InterPro" id="IPR018523">
    <property type="entry name" value="Isocitrate_lyase_ph_CS"/>
</dbReference>
<evidence type="ECO:0000313" key="2">
    <source>
        <dbReference type="Proteomes" id="UP000221165"/>
    </source>
</evidence>
<name>A0A2C6KBT2_9APIC</name>